<evidence type="ECO:0000313" key="1">
    <source>
        <dbReference type="EMBL" id="GMT25234.1"/>
    </source>
</evidence>
<reference evidence="1" key="1">
    <citation type="submission" date="2023-10" db="EMBL/GenBank/DDBJ databases">
        <title>Genome assembly of Pristionchus species.</title>
        <authorList>
            <person name="Yoshida K."/>
            <person name="Sommer R.J."/>
        </authorList>
    </citation>
    <scope>NUCLEOTIDE SEQUENCE</scope>
    <source>
        <strain evidence="1">RS5133</strain>
    </source>
</reference>
<keyword evidence="2" id="KW-1185">Reference proteome</keyword>
<proteinExistence type="predicted"/>
<gene>
    <name evidence="1" type="ORF">PFISCL1PPCAC_16531</name>
</gene>
<sequence>SIPLAPIVISPNPSLSSSPSLETSLSRAWLSSESHPLSSCDIAGKSARNDEKSILISGCRCSIHRLERLLIVGGRLEDR</sequence>
<comment type="caution">
    <text evidence="1">The sequence shown here is derived from an EMBL/GenBank/DDBJ whole genome shotgun (WGS) entry which is preliminary data.</text>
</comment>
<accession>A0AAV5W033</accession>
<name>A0AAV5W033_9BILA</name>
<evidence type="ECO:0000313" key="2">
    <source>
        <dbReference type="Proteomes" id="UP001432322"/>
    </source>
</evidence>
<organism evidence="1 2">
    <name type="scientific">Pristionchus fissidentatus</name>
    <dbReference type="NCBI Taxonomy" id="1538716"/>
    <lineage>
        <taxon>Eukaryota</taxon>
        <taxon>Metazoa</taxon>
        <taxon>Ecdysozoa</taxon>
        <taxon>Nematoda</taxon>
        <taxon>Chromadorea</taxon>
        <taxon>Rhabditida</taxon>
        <taxon>Rhabditina</taxon>
        <taxon>Diplogasteromorpha</taxon>
        <taxon>Diplogasteroidea</taxon>
        <taxon>Neodiplogasteridae</taxon>
        <taxon>Pristionchus</taxon>
    </lineage>
</organism>
<dbReference type="AlphaFoldDB" id="A0AAV5W033"/>
<feature type="non-terminal residue" evidence="1">
    <location>
        <position position="1"/>
    </location>
</feature>
<protein>
    <submittedName>
        <fullName evidence="1">Uncharacterized protein</fullName>
    </submittedName>
</protein>
<dbReference type="EMBL" id="BTSY01000004">
    <property type="protein sequence ID" value="GMT25234.1"/>
    <property type="molecule type" value="Genomic_DNA"/>
</dbReference>
<dbReference type="Proteomes" id="UP001432322">
    <property type="component" value="Unassembled WGS sequence"/>
</dbReference>